<evidence type="ECO:0000256" key="1">
    <source>
        <dbReference type="SAM" id="SignalP"/>
    </source>
</evidence>
<reference evidence="4" key="1">
    <citation type="submission" date="2015-09" db="EMBL/GenBank/DDBJ databases">
        <authorList>
            <person name="Wibberg D."/>
        </authorList>
    </citation>
    <scope>NUCLEOTIDE SEQUENCE [LARGE SCALE GENOMIC DNA]</scope>
    <source>
        <strain evidence="4">SD1D</strain>
    </source>
</reference>
<evidence type="ECO:0000313" key="3">
    <source>
        <dbReference type="EMBL" id="CUH91654.1"/>
    </source>
</evidence>
<protein>
    <recommendedName>
        <fullName evidence="2">BIG2 domain-containing protein</fullName>
    </recommendedName>
</protein>
<dbReference type="AlphaFoldDB" id="A0A0K8J2R3"/>
<sequence>MKKLLRVILVISMVLVLGMSTAATSYAEAASKKVKVKLNATKLTLYVGETFNLKVTGTKQKVKWSSSNKEVVTVNKKGKVSAKGKGKATITAKVGNKKYKCNVTVKEITSKTVFGNGCLLTSINTLQFSTKEIRKLSNGDYQVDAYIYNGLNYPVGDINVTSMTLYDRSGNQVASAAFGVCKNLVINQKSYAIWTFHFDKEYVNDGDFDLSKHSLHVYSNFIY</sequence>
<dbReference type="SMART" id="SM00635">
    <property type="entry name" value="BID_2"/>
    <property type="match status" value="1"/>
</dbReference>
<keyword evidence="1" id="KW-0732">Signal</keyword>
<dbReference type="EMBL" id="LN879430">
    <property type="protein sequence ID" value="CUH91654.1"/>
    <property type="molecule type" value="Genomic_DNA"/>
</dbReference>
<evidence type="ECO:0000313" key="4">
    <source>
        <dbReference type="Proteomes" id="UP000196053"/>
    </source>
</evidence>
<dbReference type="OrthoDB" id="2066700at2"/>
<dbReference type="RefSeq" id="WP_058257108.1">
    <property type="nucleotide sequence ID" value="NZ_DUPS01000013.1"/>
</dbReference>
<dbReference type="Gene3D" id="2.60.40.1080">
    <property type="match status" value="1"/>
</dbReference>
<dbReference type="InterPro" id="IPR003343">
    <property type="entry name" value="Big_2"/>
</dbReference>
<feature type="signal peptide" evidence="1">
    <location>
        <begin position="1"/>
        <end position="29"/>
    </location>
</feature>
<feature type="domain" description="BIG2" evidence="2">
    <location>
        <begin position="32"/>
        <end position="104"/>
    </location>
</feature>
<dbReference type="Pfam" id="PF02368">
    <property type="entry name" value="Big_2"/>
    <property type="match status" value="1"/>
</dbReference>
<dbReference type="Proteomes" id="UP000196053">
    <property type="component" value="Chromosome I"/>
</dbReference>
<dbReference type="SUPFAM" id="SSF49373">
    <property type="entry name" value="Invasin/intimin cell-adhesion fragments"/>
    <property type="match status" value="1"/>
</dbReference>
<keyword evidence="4" id="KW-1185">Reference proteome</keyword>
<proteinExistence type="predicted"/>
<gene>
    <name evidence="3" type="ORF">SD1D_0092</name>
</gene>
<dbReference type="InterPro" id="IPR008964">
    <property type="entry name" value="Invasin/intimin_cell_adhesion"/>
</dbReference>
<accession>A0A0K8J2R3</accession>
<dbReference type="KEGG" id="hsd:SD1D_0092"/>
<dbReference type="InterPro" id="IPR030910">
    <property type="entry name" value="SLAP_dom"/>
</dbReference>
<name>A0A0K8J2R3_9FIRM</name>
<organism evidence="3 4">
    <name type="scientific">Herbinix luporum</name>
    <dbReference type="NCBI Taxonomy" id="1679721"/>
    <lineage>
        <taxon>Bacteria</taxon>
        <taxon>Bacillati</taxon>
        <taxon>Bacillota</taxon>
        <taxon>Clostridia</taxon>
        <taxon>Lachnospirales</taxon>
        <taxon>Lachnospiraceae</taxon>
        <taxon>Herbinix</taxon>
    </lineage>
</organism>
<dbReference type="NCBIfam" id="TIGR04398">
    <property type="entry name" value="SLAP_DUP"/>
    <property type="match status" value="1"/>
</dbReference>
<evidence type="ECO:0000259" key="2">
    <source>
        <dbReference type="SMART" id="SM00635"/>
    </source>
</evidence>
<feature type="chain" id="PRO_5038881759" description="BIG2 domain-containing protein" evidence="1">
    <location>
        <begin position="30"/>
        <end position="223"/>
    </location>
</feature>